<dbReference type="InterPro" id="IPR023797">
    <property type="entry name" value="RNA3'_phos_cyclase_dom"/>
</dbReference>
<dbReference type="InterPro" id="IPR000228">
    <property type="entry name" value="RNA3'_term_phos_cyc"/>
</dbReference>
<sequence>MIEIDGSYGEGGGQILRTAIALSAIIKEDVTIKNIRRNRPKEGLKPQHLKSIETIAMICDADVKGLFPGSTQIYFSPSEIRGVKTNISIGTAGSIPLLMQSIMPIAAHSPEKTSLRITGGTDVAWSPSIDYIKEVTLKALSKMGYRASIRLIERGYYPKGGGAVEIEITPSRIKGVDFKAEKNEIYGVSHCSNLPEHVAKRQADSARKLLEEYGRKSHIESKTENYLSTGSGITLWSGLMGSVNIGKKGLPAENVGSQAAQMLLDELLAKAAVDIHLADQLIPYMGIAGNGSFTTRELTPHCLTNIHVTEQFLDVHFAITRDNGLNKISVE</sequence>
<comment type="catalytic activity">
    <reaction evidence="5">
        <text>a 3'-end 3'-phospho-ribonucleotide-RNA + ATP = a 3'-end 2',3'-cyclophospho-ribonucleotide-RNA + AMP + diphosphate</text>
        <dbReference type="Rhea" id="RHEA:23976"/>
        <dbReference type="Rhea" id="RHEA-COMP:10463"/>
        <dbReference type="Rhea" id="RHEA-COMP:10464"/>
        <dbReference type="ChEBI" id="CHEBI:30616"/>
        <dbReference type="ChEBI" id="CHEBI:33019"/>
        <dbReference type="ChEBI" id="CHEBI:83062"/>
        <dbReference type="ChEBI" id="CHEBI:83064"/>
        <dbReference type="ChEBI" id="CHEBI:456215"/>
        <dbReference type="EC" id="6.5.1.4"/>
    </reaction>
</comment>
<protein>
    <recommendedName>
        <fullName evidence="2 5">RNA 3'-terminal phosphate cyclase</fullName>
        <shortName evidence="5">RNA cyclase</shortName>
        <shortName evidence="5">RNA-3'-phosphate cyclase</shortName>
        <ecNumber evidence="5 6">6.5.1.4</ecNumber>
    </recommendedName>
</protein>
<dbReference type="AlphaFoldDB" id="A0AA51YG93"/>
<dbReference type="PANTHER" id="PTHR11096:SF0">
    <property type="entry name" value="RNA 3'-TERMINAL PHOSPHATE CYCLASE"/>
    <property type="match status" value="1"/>
</dbReference>
<reference evidence="9" key="1">
    <citation type="submission" date="2023-08" db="EMBL/GenBank/DDBJ databases">
        <title>Methanolobus mangrovi sp. nov. and Methanolobus sediminis sp. nov, two novel methylotrophic methanogens isolated from mangrove sediments in China.</title>
        <authorList>
            <person name="Zhou J."/>
        </authorList>
    </citation>
    <scope>NUCLEOTIDE SEQUENCE</scope>
    <source>
        <strain evidence="9">FTZ2</strain>
    </source>
</reference>
<dbReference type="EC" id="6.5.1.4" evidence="5 6"/>
<dbReference type="Proteomes" id="UP001183006">
    <property type="component" value="Chromosome"/>
</dbReference>
<comment type="subcellular location">
    <subcellularLocation>
        <location evidence="5">Cytoplasm</location>
    </subcellularLocation>
</comment>
<dbReference type="EMBL" id="CP133594">
    <property type="protein sequence ID" value="WMW21781.1"/>
    <property type="molecule type" value="Genomic_DNA"/>
</dbReference>
<keyword evidence="5" id="KW-0963">Cytoplasm</keyword>
<dbReference type="Gene3D" id="3.30.360.20">
    <property type="entry name" value="RNA 3'-terminal phosphate cyclase, insert domain"/>
    <property type="match status" value="1"/>
</dbReference>
<name>A0AA51YG93_9EURY</name>
<evidence type="ECO:0000256" key="1">
    <source>
        <dbReference type="ARBA" id="ARBA00009206"/>
    </source>
</evidence>
<dbReference type="HAMAP" id="MF_00200">
    <property type="entry name" value="RTC"/>
    <property type="match status" value="1"/>
</dbReference>
<evidence type="ECO:0000256" key="6">
    <source>
        <dbReference type="NCBIfam" id="TIGR03399"/>
    </source>
</evidence>
<keyword evidence="3 5" id="KW-0436">Ligase</keyword>
<dbReference type="InterPro" id="IPR020719">
    <property type="entry name" value="RNA3'_term_phos_cycl-like_CS"/>
</dbReference>
<dbReference type="GO" id="GO:0005737">
    <property type="term" value="C:cytoplasm"/>
    <property type="evidence" value="ECO:0007669"/>
    <property type="project" value="UniProtKB-SubCell"/>
</dbReference>
<dbReference type="KEGG" id="mmav:RE476_10390"/>
<dbReference type="InterPro" id="IPR017770">
    <property type="entry name" value="RNA3'_term_phos_cyc_type_1"/>
</dbReference>
<evidence type="ECO:0000259" key="7">
    <source>
        <dbReference type="Pfam" id="PF01137"/>
    </source>
</evidence>
<evidence type="ECO:0000256" key="5">
    <source>
        <dbReference type="HAMAP-Rule" id="MF_00200"/>
    </source>
</evidence>
<dbReference type="GO" id="GO:0005524">
    <property type="term" value="F:ATP binding"/>
    <property type="evidence" value="ECO:0007669"/>
    <property type="project" value="UniProtKB-KW"/>
</dbReference>
<organism evidence="9 10">
    <name type="scientific">Methanolobus mangrovi</name>
    <dbReference type="NCBI Taxonomy" id="3072977"/>
    <lineage>
        <taxon>Archaea</taxon>
        <taxon>Methanobacteriati</taxon>
        <taxon>Methanobacteriota</taxon>
        <taxon>Stenosarchaea group</taxon>
        <taxon>Methanomicrobia</taxon>
        <taxon>Methanosarcinales</taxon>
        <taxon>Methanosarcinaceae</taxon>
        <taxon>Methanolobus</taxon>
    </lineage>
</organism>
<dbReference type="InterPro" id="IPR013792">
    <property type="entry name" value="RNA3'P_cycl/enolpyr_Trfase_a/b"/>
</dbReference>
<feature type="domain" description="RNA 3'-terminal phosphate cyclase insert" evidence="8">
    <location>
        <begin position="184"/>
        <end position="267"/>
    </location>
</feature>
<dbReference type="RefSeq" id="WP_309307572.1">
    <property type="nucleotide sequence ID" value="NZ_CP133594.1"/>
</dbReference>
<dbReference type="InterPro" id="IPR013791">
    <property type="entry name" value="RNA3'-term_phos_cycl_insert"/>
</dbReference>
<dbReference type="PROSITE" id="PS01287">
    <property type="entry name" value="RTC"/>
    <property type="match status" value="1"/>
</dbReference>
<feature type="domain" description="RNA 3'-terminal phosphate cyclase" evidence="7">
    <location>
        <begin position="8"/>
        <end position="319"/>
    </location>
</feature>
<dbReference type="Gene3D" id="3.65.10.20">
    <property type="entry name" value="RNA 3'-terminal phosphate cyclase domain"/>
    <property type="match status" value="1"/>
</dbReference>
<gene>
    <name evidence="5 9" type="primary">rtcA</name>
    <name evidence="9" type="ORF">RE476_10390</name>
</gene>
<evidence type="ECO:0000256" key="2">
    <source>
        <dbReference type="ARBA" id="ARBA00021428"/>
    </source>
</evidence>
<dbReference type="NCBIfam" id="TIGR03399">
    <property type="entry name" value="RNA_3prim_cycl"/>
    <property type="match status" value="1"/>
</dbReference>
<feature type="active site" description="Tele-AMP-histidine intermediate" evidence="5">
    <location>
        <position position="301"/>
    </location>
</feature>
<dbReference type="PIRSF" id="PIRSF005378">
    <property type="entry name" value="RNA3'_term_phos_cycl_euk"/>
    <property type="match status" value="1"/>
</dbReference>
<dbReference type="SUPFAM" id="SSF55205">
    <property type="entry name" value="EPT/RTPC-like"/>
    <property type="match status" value="2"/>
</dbReference>
<proteinExistence type="inferred from homology"/>
<evidence type="ECO:0000259" key="8">
    <source>
        <dbReference type="Pfam" id="PF05189"/>
    </source>
</evidence>
<evidence type="ECO:0000313" key="9">
    <source>
        <dbReference type="EMBL" id="WMW21781.1"/>
    </source>
</evidence>
<feature type="binding site" evidence="5">
    <location>
        <position position="100"/>
    </location>
    <ligand>
        <name>ATP</name>
        <dbReference type="ChEBI" id="CHEBI:30616"/>
    </ligand>
</feature>
<comment type="similarity">
    <text evidence="1 5">Belongs to the RNA 3'-terminal cyclase family. Type 1 subfamily.</text>
</comment>
<dbReference type="PANTHER" id="PTHR11096">
    <property type="entry name" value="RNA 3' TERMINAL PHOSPHATE CYCLASE"/>
    <property type="match status" value="1"/>
</dbReference>
<evidence type="ECO:0000256" key="4">
    <source>
        <dbReference type="ARBA" id="ARBA00022741"/>
    </source>
</evidence>
<dbReference type="InterPro" id="IPR037136">
    <property type="entry name" value="RNA3'_phos_cyclase_dom_sf"/>
</dbReference>
<evidence type="ECO:0000256" key="3">
    <source>
        <dbReference type="ARBA" id="ARBA00022598"/>
    </source>
</evidence>
<keyword evidence="4 5" id="KW-0547">Nucleotide-binding</keyword>
<dbReference type="CDD" id="cd00874">
    <property type="entry name" value="RNA_Cyclase_Class_II"/>
    <property type="match status" value="1"/>
</dbReference>
<dbReference type="Pfam" id="PF01137">
    <property type="entry name" value="RTC"/>
    <property type="match status" value="1"/>
</dbReference>
<comment type="function">
    <text evidence="5">Catalyzes the conversion of 3'-phosphate to a 2',3'-cyclic phosphodiester at the end of RNA. The mechanism of action of the enzyme occurs in 3 steps: (A) adenylation of the enzyme by ATP; (B) transfer of adenylate to an RNA-N3'P to produce RNA-N3'PP5'A; (C) and attack of the adjacent 2'-hydroxyl on the 3'-phosphorus in the diester linkage to produce the cyclic end product. The biological role of this enzyme is unknown but it is likely to function in some aspects of cellular RNA processing.</text>
</comment>
<dbReference type="InterPro" id="IPR036553">
    <property type="entry name" value="RPTC_insert"/>
</dbReference>
<dbReference type="GO" id="GO:0003963">
    <property type="term" value="F:RNA-3'-phosphate cyclase activity"/>
    <property type="evidence" value="ECO:0007669"/>
    <property type="project" value="UniProtKB-UniRule"/>
</dbReference>
<keyword evidence="10" id="KW-1185">Reference proteome</keyword>
<keyword evidence="5" id="KW-0067">ATP-binding</keyword>
<evidence type="ECO:0000313" key="10">
    <source>
        <dbReference type="Proteomes" id="UP001183006"/>
    </source>
</evidence>
<dbReference type="GeneID" id="84230553"/>
<dbReference type="Pfam" id="PF05189">
    <property type="entry name" value="RTC_insert"/>
    <property type="match status" value="1"/>
</dbReference>
<dbReference type="GO" id="GO:0006396">
    <property type="term" value="P:RNA processing"/>
    <property type="evidence" value="ECO:0007669"/>
    <property type="project" value="UniProtKB-UniRule"/>
</dbReference>
<accession>A0AA51YG93</accession>
<feature type="binding site" evidence="5">
    <location>
        <begin position="276"/>
        <end position="280"/>
    </location>
    <ligand>
        <name>ATP</name>
        <dbReference type="ChEBI" id="CHEBI:30616"/>
    </ligand>
</feature>